<keyword evidence="3" id="KW-0274">FAD</keyword>
<protein>
    <recommendedName>
        <fullName evidence="6">FAD-binding PCMH-type domain-containing protein</fullName>
    </recommendedName>
</protein>
<dbReference type="PANTHER" id="PTHR42973">
    <property type="entry name" value="BINDING OXIDOREDUCTASE, PUTATIVE (AFU_ORTHOLOGUE AFUA_1G17690)-RELATED"/>
    <property type="match status" value="1"/>
</dbReference>
<keyword evidence="2" id="KW-0285">Flavoprotein</keyword>
<dbReference type="InterPro" id="IPR006094">
    <property type="entry name" value="Oxid_FAD_bind_N"/>
</dbReference>
<dbReference type="SUPFAM" id="SSF56176">
    <property type="entry name" value="FAD-binding/transporter-associated domain-like"/>
    <property type="match status" value="1"/>
</dbReference>
<dbReference type="EMBL" id="CABFNS010000720">
    <property type="protein sequence ID" value="VUC24570.1"/>
    <property type="molecule type" value="Genomic_DNA"/>
</dbReference>
<organism evidence="7 8">
    <name type="scientific">Bionectria ochroleuca</name>
    <name type="common">Gliocladium roseum</name>
    <dbReference type="NCBI Taxonomy" id="29856"/>
    <lineage>
        <taxon>Eukaryota</taxon>
        <taxon>Fungi</taxon>
        <taxon>Dikarya</taxon>
        <taxon>Ascomycota</taxon>
        <taxon>Pezizomycotina</taxon>
        <taxon>Sordariomycetes</taxon>
        <taxon>Hypocreomycetidae</taxon>
        <taxon>Hypocreales</taxon>
        <taxon>Bionectriaceae</taxon>
        <taxon>Clonostachys</taxon>
    </lineage>
</organism>
<dbReference type="InterPro" id="IPR036318">
    <property type="entry name" value="FAD-bd_PCMH-like_sf"/>
</dbReference>
<keyword evidence="4" id="KW-0560">Oxidoreductase</keyword>
<dbReference type="Pfam" id="PF01565">
    <property type="entry name" value="FAD_binding_4"/>
    <property type="match status" value="1"/>
</dbReference>
<feature type="signal peptide" evidence="5">
    <location>
        <begin position="1"/>
        <end position="19"/>
    </location>
</feature>
<evidence type="ECO:0000256" key="3">
    <source>
        <dbReference type="ARBA" id="ARBA00022827"/>
    </source>
</evidence>
<dbReference type="PROSITE" id="PS51387">
    <property type="entry name" value="FAD_PCMH"/>
    <property type="match status" value="1"/>
</dbReference>
<keyword evidence="5" id="KW-0732">Signal</keyword>
<dbReference type="InterPro" id="IPR016166">
    <property type="entry name" value="FAD-bd_PCMH"/>
</dbReference>
<feature type="chain" id="PRO_5047312664" description="FAD-binding PCMH-type domain-containing protein" evidence="5">
    <location>
        <begin position="20"/>
        <end position="533"/>
    </location>
</feature>
<feature type="domain" description="FAD-binding PCMH-type" evidence="6">
    <location>
        <begin position="96"/>
        <end position="267"/>
    </location>
</feature>
<evidence type="ECO:0000256" key="5">
    <source>
        <dbReference type="SAM" id="SignalP"/>
    </source>
</evidence>
<gene>
    <name evidence="7" type="ORF">CLO192961_LOCUS143227</name>
</gene>
<dbReference type="InterPro" id="IPR050416">
    <property type="entry name" value="FAD-linked_Oxidoreductase"/>
</dbReference>
<dbReference type="Gene3D" id="3.30.465.10">
    <property type="match status" value="1"/>
</dbReference>
<evidence type="ECO:0000313" key="8">
    <source>
        <dbReference type="Proteomes" id="UP000766486"/>
    </source>
</evidence>
<evidence type="ECO:0000256" key="1">
    <source>
        <dbReference type="ARBA" id="ARBA00005466"/>
    </source>
</evidence>
<accession>A0ABY6U0M0</accession>
<comment type="similarity">
    <text evidence="1">Belongs to the oxygen-dependent FAD-linked oxidoreductase family.</text>
</comment>
<name>A0ABY6U0M0_BIOOC</name>
<proteinExistence type="inferred from homology"/>
<evidence type="ECO:0000256" key="2">
    <source>
        <dbReference type="ARBA" id="ARBA00022630"/>
    </source>
</evidence>
<keyword evidence="8" id="KW-1185">Reference proteome</keyword>
<sequence length="533" mass="57342">MKVTTIAVGAAALALPALASRDCTKCVSFPFQPQPPAAPYSFSPNLTYPAKSQSVTDSYTPQCSSLGKIPSLKGKIYLPNTNAYDARLKTYYSANAALAPHCMVMPTSTEDVSAIAKVISTKECPFGIRSGAHSAFKGSNGVADGITVDFSYMNATIYHLDKKFASIQPGSNWGLAYETLSDYGVTVVGGRASVVGVGGFTTGGGYSFHTNTNGFACDNVVNFEVVLADGSVVNANANEHRDLWKALKGGSGNFGFVTRVDTRTIDHNQLWGGFAIFDITKHRDAVFGAYIDFVKEMDNDPASQLIASVQWDGKQRSLVAVVSNVDGISNAPIFDRILSIPGVSNTLSTGDIAKLVPQFTGPTPLGLYANWMTGQTKNDVRIMNFIEEKHAEYVEKMQAAAPGAVFSVLISYQPVTKHQVSHGEANGGNSLGLEEVVKDGDTLMWLIAVTVDTAANQEKINPLTIEYRDAALAYAKSIGIHKEWKYLNYALGDQDPIKNYGSEVVDHLKATAKNYDPKGVFQKLRHSGFKLPA</sequence>
<evidence type="ECO:0000313" key="7">
    <source>
        <dbReference type="EMBL" id="VUC24570.1"/>
    </source>
</evidence>
<evidence type="ECO:0000259" key="6">
    <source>
        <dbReference type="PROSITE" id="PS51387"/>
    </source>
</evidence>
<dbReference type="PANTHER" id="PTHR42973:SF53">
    <property type="entry name" value="FAD-BINDING PCMH-TYPE DOMAIN-CONTAINING PROTEIN-RELATED"/>
    <property type="match status" value="1"/>
</dbReference>
<comment type="caution">
    <text evidence="7">The sequence shown here is derived from an EMBL/GenBank/DDBJ whole genome shotgun (WGS) entry which is preliminary data.</text>
</comment>
<evidence type="ECO:0000256" key="4">
    <source>
        <dbReference type="ARBA" id="ARBA00023002"/>
    </source>
</evidence>
<dbReference type="InterPro" id="IPR016169">
    <property type="entry name" value="FAD-bd_PCMH_sub2"/>
</dbReference>
<dbReference type="Proteomes" id="UP000766486">
    <property type="component" value="Unassembled WGS sequence"/>
</dbReference>
<reference evidence="7 8" key="1">
    <citation type="submission" date="2019-06" db="EMBL/GenBank/DDBJ databases">
        <authorList>
            <person name="Broberg M."/>
        </authorList>
    </citation>
    <scope>NUCLEOTIDE SEQUENCE [LARGE SCALE GENOMIC DNA]</scope>
</reference>